<evidence type="ECO:0000313" key="2">
    <source>
        <dbReference type="EMBL" id="CAB0623087.1"/>
    </source>
</evidence>
<name>A0A811G882_CORDP</name>
<dbReference type="EMBL" id="CADDAV010000005">
    <property type="protein sequence ID" value="CAB0583701.1"/>
    <property type="molecule type" value="Genomic_DNA"/>
</dbReference>
<sequence length="73" mass="7736">MVSLSPARRTTWNGVYDLGGVENDVAGGGGIALEAVHAGDGDLIMELRCDYSAMFAIRQCFFLGQRQEAGRGG</sequence>
<protein>
    <submittedName>
        <fullName evidence="2">Uncharacterized protein</fullName>
    </submittedName>
</protein>
<evidence type="ECO:0000313" key="3">
    <source>
        <dbReference type="Proteomes" id="UP000480222"/>
    </source>
</evidence>
<comment type="caution">
    <text evidence="2">The sequence shown here is derived from an EMBL/GenBank/DDBJ whole genome shotgun (WGS) entry which is preliminary data.</text>
</comment>
<dbReference type="EMBL" id="CADDAV010000033">
    <property type="protein sequence ID" value="CAB0623087.1"/>
    <property type="molecule type" value="Genomic_DNA"/>
</dbReference>
<dbReference type="Proteomes" id="UP000480222">
    <property type="component" value="Unassembled WGS sequence"/>
</dbReference>
<dbReference type="AlphaFoldDB" id="A0A811G882"/>
<organism evidence="2 3">
    <name type="scientific">Corynebacterium diphtheriae</name>
    <dbReference type="NCBI Taxonomy" id="1717"/>
    <lineage>
        <taxon>Bacteria</taxon>
        <taxon>Bacillati</taxon>
        <taxon>Actinomycetota</taxon>
        <taxon>Actinomycetes</taxon>
        <taxon>Mycobacteriales</taxon>
        <taxon>Corynebacteriaceae</taxon>
        <taxon>Corynebacterium</taxon>
    </lineage>
</organism>
<accession>A0A811G882</accession>
<dbReference type="RefSeq" id="WP_133060859.1">
    <property type="nucleotide sequence ID" value="NZ_MWRB01000001.1"/>
</dbReference>
<reference evidence="2 3" key="1">
    <citation type="submission" date="2020-02" db="EMBL/GenBank/DDBJ databases">
        <authorList>
            <person name="Brisse S."/>
        </authorList>
    </citation>
    <scope>NUCLEOTIDE SEQUENCE [LARGE SCALE GENOMIC DNA]</scope>
    <source>
        <strain evidence="2">CIP107547</strain>
    </source>
</reference>
<gene>
    <name evidence="1" type="ORF">CIP107547_00374</name>
    <name evidence="2" type="ORF">CIP107547_02392</name>
</gene>
<proteinExistence type="predicted"/>
<evidence type="ECO:0000313" key="1">
    <source>
        <dbReference type="EMBL" id="CAB0583701.1"/>
    </source>
</evidence>